<evidence type="ECO:0000256" key="3">
    <source>
        <dbReference type="ARBA" id="ARBA00022679"/>
    </source>
</evidence>
<dbReference type="InterPro" id="IPR001640">
    <property type="entry name" value="Lgt"/>
</dbReference>
<evidence type="ECO:0000256" key="5">
    <source>
        <dbReference type="ARBA" id="ARBA00022989"/>
    </source>
</evidence>
<evidence type="ECO:0000256" key="2">
    <source>
        <dbReference type="ARBA" id="ARBA00022475"/>
    </source>
</evidence>
<dbReference type="GO" id="GO:0005886">
    <property type="term" value="C:plasma membrane"/>
    <property type="evidence" value="ECO:0007669"/>
    <property type="project" value="InterPro"/>
</dbReference>
<dbReference type="GO" id="GO:0042158">
    <property type="term" value="P:lipoprotein biosynthetic process"/>
    <property type="evidence" value="ECO:0007669"/>
    <property type="project" value="InterPro"/>
</dbReference>
<feature type="transmembrane region" description="Helical" evidence="7">
    <location>
        <begin position="372"/>
        <end position="390"/>
    </location>
</feature>
<feature type="transmembrane region" description="Helical" evidence="7">
    <location>
        <begin position="66"/>
        <end position="84"/>
    </location>
</feature>
<comment type="similarity">
    <text evidence="1">Belongs to the Lgt family.</text>
</comment>
<keyword evidence="5 7" id="KW-1133">Transmembrane helix</keyword>
<keyword evidence="4 7" id="KW-0812">Transmembrane</keyword>
<proteinExistence type="inferred from homology"/>
<feature type="transmembrane region" description="Helical" evidence="7">
    <location>
        <begin position="157"/>
        <end position="175"/>
    </location>
</feature>
<dbReference type="PANTHER" id="PTHR30589">
    <property type="entry name" value="PROLIPOPROTEIN DIACYLGLYCERYL TRANSFERASE"/>
    <property type="match status" value="1"/>
</dbReference>
<dbReference type="EC" id="2.4.99.-" evidence="8"/>
<keyword evidence="6 7" id="KW-0472">Membrane</keyword>
<evidence type="ECO:0000256" key="4">
    <source>
        <dbReference type="ARBA" id="ARBA00022692"/>
    </source>
</evidence>
<feature type="transmembrane region" description="Helical" evidence="7">
    <location>
        <begin position="195"/>
        <end position="212"/>
    </location>
</feature>
<keyword evidence="2" id="KW-1003">Cell membrane</keyword>
<feature type="transmembrane region" description="Helical" evidence="7">
    <location>
        <begin position="104"/>
        <end position="125"/>
    </location>
</feature>
<evidence type="ECO:0000256" key="6">
    <source>
        <dbReference type="ARBA" id="ARBA00023136"/>
    </source>
</evidence>
<dbReference type="EMBL" id="CACVAQ010000309">
    <property type="protein sequence ID" value="CAA6822110.1"/>
    <property type="molecule type" value="Genomic_DNA"/>
</dbReference>
<dbReference type="AlphaFoldDB" id="A0A6S6TZ60"/>
<dbReference type="Pfam" id="PF01790">
    <property type="entry name" value="LGT"/>
    <property type="match status" value="1"/>
</dbReference>
<keyword evidence="3 8" id="KW-0808">Transferase</keyword>
<accession>A0A6S6TZ60</accession>
<feature type="transmembrane region" description="Helical" evidence="7">
    <location>
        <begin position="20"/>
        <end position="45"/>
    </location>
</feature>
<keyword evidence="8" id="KW-0449">Lipoprotein</keyword>
<evidence type="ECO:0000256" key="1">
    <source>
        <dbReference type="ARBA" id="ARBA00007150"/>
    </source>
</evidence>
<dbReference type="GO" id="GO:0008961">
    <property type="term" value="F:phosphatidylglycerol-prolipoprotein diacylglyceryl transferase activity"/>
    <property type="evidence" value="ECO:0007669"/>
    <property type="project" value="InterPro"/>
</dbReference>
<keyword evidence="8" id="KW-0328">Glycosyltransferase</keyword>
<evidence type="ECO:0000256" key="7">
    <source>
        <dbReference type="SAM" id="Phobius"/>
    </source>
</evidence>
<evidence type="ECO:0000313" key="8">
    <source>
        <dbReference type="EMBL" id="CAA6822110.1"/>
    </source>
</evidence>
<name>A0A6S6TZ60_9BACT</name>
<feature type="transmembrane region" description="Helical" evidence="7">
    <location>
        <begin position="310"/>
        <end position="326"/>
    </location>
</feature>
<protein>
    <submittedName>
        <fullName evidence="8">Prolipoprotein diacylglyceryl transferase (EC)</fullName>
        <ecNumber evidence="8">2.4.99.-</ecNumber>
    </submittedName>
</protein>
<gene>
    <name evidence="8" type="ORF">HELGO_WM46037</name>
</gene>
<organism evidence="8">
    <name type="scientific">uncultured Aureispira sp</name>
    <dbReference type="NCBI Taxonomy" id="1331704"/>
    <lineage>
        <taxon>Bacteria</taxon>
        <taxon>Pseudomonadati</taxon>
        <taxon>Bacteroidota</taxon>
        <taxon>Saprospiria</taxon>
        <taxon>Saprospirales</taxon>
        <taxon>Saprospiraceae</taxon>
        <taxon>Aureispira</taxon>
        <taxon>environmental samples</taxon>
    </lineage>
</organism>
<sequence length="401" mass="44949">MYPNLRYAFYDIFGLDIPGLALVQTYGFFLALTFLACGVALSLDLRRREKLGGLEGVEESKEVGKPLSLVDIFVNALLGFIFGFKGLYAVQHPDLFIGGDAKEYLFSMQHGSWIGGIALAALFALSKYREKKKELQLYPTPQTIQETIMPHQRVSDIIIIAAISGIVGAKLLYMTEVSYSSWGAALRDFFSGSGLSVYGGFILAFFVVSYYIRSKKIPLNQMLDACAPAMILGTGLGRLGCHFSGDGDWGDPNRYAKPFTWIPDWLWGYRYPNNVINSGGEGMQLDDCYYPDYFGDYCTILKEPVFPTPIYELIICLVIFAVLWIIRHKVTFHGIVFTVYLILTGMERFLLEMIRVNDDYSVAGFSLSQAQYIALILFVIGVVMTIVLVGKQRKMQANDHP</sequence>
<reference evidence="8" key="1">
    <citation type="submission" date="2020-01" db="EMBL/GenBank/DDBJ databases">
        <authorList>
            <person name="Meier V. D."/>
            <person name="Meier V D."/>
        </authorList>
    </citation>
    <scope>NUCLEOTIDE SEQUENCE</scope>
    <source>
        <strain evidence="8">HLG_WM_MAG_10</strain>
    </source>
</reference>
<dbReference type="PANTHER" id="PTHR30589:SF0">
    <property type="entry name" value="PHOSPHATIDYLGLYCEROL--PROLIPOPROTEIN DIACYLGLYCERYL TRANSFERASE"/>
    <property type="match status" value="1"/>
</dbReference>